<name>A0AA36N2X7_9DINO</name>
<keyword evidence="2" id="KW-1185">Reference proteome</keyword>
<sequence length="129" mass="14582">MFVPNDLKWSIAQSMLSSYVTPRTRVYGPLGVLRRYLQVVGLTMDDCGFVLWGTARKVHLFHDCLVDLQALMSEAWDFTLTMRLRTRSGAELLPEIDAQETSFVLEKTPEYSACQASVLHLTGGWPTRA</sequence>
<evidence type="ECO:0000313" key="2">
    <source>
        <dbReference type="Proteomes" id="UP001178507"/>
    </source>
</evidence>
<dbReference type="EMBL" id="CAUJNA010003237">
    <property type="protein sequence ID" value="CAJ1396605.1"/>
    <property type="molecule type" value="Genomic_DNA"/>
</dbReference>
<comment type="caution">
    <text evidence="1">The sequence shown here is derived from an EMBL/GenBank/DDBJ whole genome shotgun (WGS) entry which is preliminary data.</text>
</comment>
<organism evidence="1 2">
    <name type="scientific">Effrenium voratum</name>
    <dbReference type="NCBI Taxonomy" id="2562239"/>
    <lineage>
        <taxon>Eukaryota</taxon>
        <taxon>Sar</taxon>
        <taxon>Alveolata</taxon>
        <taxon>Dinophyceae</taxon>
        <taxon>Suessiales</taxon>
        <taxon>Symbiodiniaceae</taxon>
        <taxon>Effrenium</taxon>
    </lineage>
</organism>
<protein>
    <submittedName>
        <fullName evidence="1">Uncharacterized protein</fullName>
    </submittedName>
</protein>
<proteinExistence type="predicted"/>
<gene>
    <name evidence="1" type="ORF">EVOR1521_LOCUS20803</name>
</gene>
<dbReference type="Proteomes" id="UP001178507">
    <property type="component" value="Unassembled WGS sequence"/>
</dbReference>
<accession>A0AA36N2X7</accession>
<evidence type="ECO:0000313" key="1">
    <source>
        <dbReference type="EMBL" id="CAJ1396605.1"/>
    </source>
</evidence>
<dbReference type="AlphaFoldDB" id="A0AA36N2X7"/>
<reference evidence="1" key="1">
    <citation type="submission" date="2023-08" db="EMBL/GenBank/DDBJ databases">
        <authorList>
            <person name="Chen Y."/>
            <person name="Shah S."/>
            <person name="Dougan E. K."/>
            <person name="Thang M."/>
            <person name="Chan C."/>
        </authorList>
    </citation>
    <scope>NUCLEOTIDE SEQUENCE</scope>
</reference>